<dbReference type="EMBL" id="BSTJ01000002">
    <property type="protein sequence ID" value="GLY73692.1"/>
    <property type="molecule type" value="Genomic_DNA"/>
</dbReference>
<dbReference type="Proteomes" id="UP001165135">
    <property type="component" value="Unassembled WGS sequence"/>
</dbReference>
<dbReference type="Gene3D" id="3.20.20.30">
    <property type="entry name" value="Luciferase-like domain"/>
    <property type="match status" value="1"/>
</dbReference>
<evidence type="ECO:0000259" key="2">
    <source>
        <dbReference type="Pfam" id="PF00296"/>
    </source>
</evidence>
<name>A0A9W6RGL8_9ACTN</name>
<proteinExistence type="predicted"/>
<dbReference type="InterPro" id="IPR036661">
    <property type="entry name" value="Luciferase-like_sf"/>
</dbReference>
<dbReference type="PANTHER" id="PTHR43244">
    <property type="match status" value="1"/>
</dbReference>
<gene>
    <name evidence="3" type="ORF">Airi01_019590</name>
</gene>
<dbReference type="SUPFAM" id="SSF51679">
    <property type="entry name" value="Bacterial luciferase-like"/>
    <property type="match status" value="1"/>
</dbReference>
<dbReference type="GO" id="GO:0016705">
    <property type="term" value="F:oxidoreductase activity, acting on paired donors, with incorporation or reduction of molecular oxygen"/>
    <property type="evidence" value="ECO:0007669"/>
    <property type="project" value="InterPro"/>
</dbReference>
<sequence length="314" mass="33901">MWKGTGMAEGRPPSPSDLTAVRKRLGRVGVWFMTTVAEISAEEEQQGAATIEELGYSTFWFGEGPDTRESFTHAAVLLSGTERLNVATGIANIFGRDAIAAANGANTLADAWPGRFTLGMGVSHAPLVNPRGHDYTRPVSTMRAYLDAMDATKFGPPLPEAPPRLLAALRRSMLELAASRAQGAHTYFVPPEHTRRAREILGPEPLLVPEQAVVLDTDADRARAAARDYAAFYLALPNYLNNLRELGFSDADFKNGGSDALIDAIVCHGDPDAITERVRAHHDAGADHVCVQPIARTFAEQVEHLRTLAPVLVG</sequence>
<dbReference type="InterPro" id="IPR019922">
    <property type="entry name" value="Lucif-like_OxRdatse_MSMEG_4141"/>
</dbReference>
<dbReference type="PANTHER" id="PTHR43244:SF1">
    <property type="entry name" value="5,10-METHYLENETETRAHYDROMETHANOPTERIN REDUCTASE"/>
    <property type="match status" value="1"/>
</dbReference>
<organism evidence="3 4">
    <name type="scientific">Actinoallomurus iriomotensis</name>
    <dbReference type="NCBI Taxonomy" id="478107"/>
    <lineage>
        <taxon>Bacteria</taxon>
        <taxon>Bacillati</taxon>
        <taxon>Actinomycetota</taxon>
        <taxon>Actinomycetes</taxon>
        <taxon>Streptosporangiales</taxon>
        <taxon>Thermomonosporaceae</taxon>
        <taxon>Actinoallomurus</taxon>
    </lineage>
</organism>
<accession>A0A9W6RGL8</accession>
<evidence type="ECO:0000313" key="4">
    <source>
        <dbReference type="Proteomes" id="UP001165135"/>
    </source>
</evidence>
<dbReference type="Pfam" id="PF00296">
    <property type="entry name" value="Bac_luciferase"/>
    <property type="match status" value="1"/>
</dbReference>
<feature type="domain" description="Luciferase-like" evidence="2">
    <location>
        <begin position="37"/>
        <end position="288"/>
    </location>
</feature>
<dbReference type="NCBIfam" id="TIGR03620">
    <property type="entry name" value="F420_MSMEG_4141"/>
    <property type="match status" value="1"/>
</dbReference>
<comment type="caution">
    <text evidence="3">The sequence shown here is derived from an EMBL/GenBank/DDBJ whole genome shotgun (WGS) entry which is preliminary data.</text>
</comment>
<keyword evidence="1" id="KW-0560">Oxidoreductase</keyword>
<reference evidence="3" key="1">
    <citation type="submission" date="2023-03" db="EMBL/GenBank/DDBJ databases">
        <title>Actinoallomurus iriomotensis NBRC 103681.</title>
        <authorList>
            <person name="Ichikawa N."/>
            <person name="Sato H."/>
            <person name="Tonouchi N."/>
        </authorList>
    </citation>
    <scope>NUCLEOTIDE SEQUENCE</scope>
    <source>
        <strain evidence="3">NBRC 103681</strain>
    </source>
</reference>
<evidence type="ECO:0000256" key="1">
    <source>
        <dbReference type="ARBA" id="ARBA00023002"/>
    </source>
</evidence>
<evidence type="ECO:0000313" key="3">
    <source>
        <dbReference type="EMBL" id="GLY73692.1"/>
    </source>
</evidence>
<dbReference type="InterPro" id="IPR050564">
    <property type="entry name" value="F420-G6PD/mer"/>
</dbReference>
<protein>
    <submittedName>
        <fullName evidence="3">LLM class F420-dependent oxidoreductase</fullName>
    </submittedName>
</protein>
<dbReference type="AlphaFoldDB" id="A0A9W6RGL8"/>
<dbReference type="InterPro" id="IPR011251">
    <property type="entry name" value="Luciferase-like_dom"/>
</dbReference>